<evidence type="ECO:0000256" key="1">
    <source>
        <dbReference type="SAM" id="Phobius"/>
    </source>
</evidence>
<accession>A0ABT0UQ52</accession>
<reference evidence="2" key="1">
    <citation type="submission" date="2022-06" db="EMBL/GenBank/DDBJ databases">
        <title>Genome public.</title>
        <authorList>
            <person name="Sun Q."/>
        </authorList>
    </citation>
    <scope>NUCLEOTIDE SEQUENCE</scope>
    <source>
        <strain evidence="2">CWNU-1</strain>
    </source>
</reference>
<gene>
    <name evidence="2" type="ORF">NBG84_20925</name>
</gene>
<keyword evidence="1" id="KW-0472">Membrane</keyword>
<dbReference type="Proteomes" id="UP001431429">
    <property type="component" value="Unassembled WGS sequence"/>
</dbReference>
<dbReference type="EMBL" id="JAMQAW010000025">
    <property type="protein sequence ID" value="MCM2390732.1"/>
    <property type="molecule type" value="Genomic_DNA"/>
</dbReference>
<comment type="caution">
    <text evidence="2">The sequence shown here is derived from an EMBL/GenBank/DDBJ whole genome shotgun (WGS) entry which is preliminary data.</text>
</comment>
<feature type="transmembrane region" description="Helical" evidence="1">
    <location>
        <begin position="56"/>
        <end position="78"/>
    </location>
</feature>
<dbReference type="Pfam" id="PF19857">
    <property type="entry name" value="DUF6332"/>
    <property type="match status" value="1"/>
</dbReference>
<name>A0ABT0UQ52_9ACTN</name>
<keyword evidence="1" id="KW-0812">Transmembrane</keyword>
<protein>
    <submittedName>
        <fullName evidence="2">DUF6332 family protein</fullName>
    </submittedName>
</protein>
<evidence type="ECO:0000313" key="2">
    <source>
        <dbReference type="EMBL" id="MCM2390732.1"/>
    </source>
</evidence>
<dbReference type="InterPro" id="IPR046295">
    <property type="entry name" value="DUF6332"/>
</dbReference>
<sequence length="100" mass="10747">MEMAGRRTQAHRDAITVEIGYALLSGVFAAAVVFCAIAGIKLLFLAPYVVERGLFLAAWAAAVLVFVVRVVSVLWRFTAASGEADRVRQPNQPGLTNPDS</sequence>
<feature type="transmembrane region" description="Helical" evidence="1">
    <location>
        <begin position="21"/>
        <end position="44"/>
    </location>
</feature>
<proteinExistence type="predicted"/>
<keyword evidence="3" id="KW-1185">Reference proteome</keyword>
<evidence type="ECO:0000313" key="3">
    <source>
        <dbReference type="Proteomes" id="UP001431429"/>
    </source>
</evidence>
<organism evidence="2 3">
    <name type="scientific">Streptomyces albipurpureus</name>
    <dbReference type="NCBI Taxonomy" id="2897419"/>
    <lineage>
        <taxon>Bacteria</taxon>
        <taxon>Bacillati</taxon>
        <taxon>Actinomycetota</taxon>
        <taxon>Actinomycetes</taxon>
        <taxon>Kitasatosporales</taxon>
        <taxon>Streptomycetaceae</taxon>
        <taxon>Streptomyces</taxon>
    </lineage>
</organism>
<keyword evidence="1" id="KW-1133">Transmembrane helix</keyword>